<dbReference type="Gramene" id="mRNA:HanXRQr2_Chr17g0815361">
    <property type="protein sequence ID" value="CDS:HanXRQr2_Chr17g0815361.1"/>
    <property type="gene ID" value="HanXRQr2_Chr17g0815361"/>
</dbReference>
<sequence>MYTNMPKKRNEPDNFGVVLFVIVKGDDGDGPRRGYRGSGFPVGEISGNKLSAL</sequence>
<gene>
    <name evidence="1" type="ORF">HanXRQr2_Chr17g0815361</name>
</gene>
<name>A0A9K3DJB3_HELAN</name>
<dbReference type="AlphaFoldDB" id="A0A9K3DJB3"/>
<evidence type="ECO:0000313" key="1">
    <source>
        <dbReference type="EMBL" id="KAF5756494.1"/>
    </source>
</evidence>
<evidence type="ECO:0000313" key="2">
    <source>
        <dbReference type="Proteomes" id="UP000215914"/>
    </source>
</evidence>
<organism evidence="1 2">
    <name type="scientific">Helianthus annuus</name>
    <name type="common">Common sunflower</name>
    <dbReference type="NCBI Taxonomy" id="4232"/>
    <lineage>
        <taxon>Eukaryota</taxon>
        <taxon>Viridiplantae</taxon>
        <taxon>Streptophyta</taxon>
        <taxon>Embryophyta</taxon>
        <taxon>Tracheophyta</taxon>
        <taxon>Spermatophyta</taxon>
        <taxon>Magnoliopsida</taxon>
        <taxon>eudicotyledons</taxon>
        <taxon>Gunneridae</taxon>
        <taxon>Pentapetalae</taxon>
        <taxon>asterids</taxon>
        <taxon>campanulids</taxon>
        <taxon>Asterales</taxon>
        <taxon>Asteraceae</taxon>
        <taxon>Asteroideae</taxon>
        <taxon>Heliantheae alliance</taxon>
        <taxon>Heliantheae</taxon>
        <taxon>Helianthus</taxon>
    </lineage>
</organism>
<dbReference type="EMBL" id="MNCJ02000332">
    <property type="protein sequence ID" value="KAF5756494.1"/>
    <property type="molecule type" value="Genomic_DNA"/>
</dbReference>
<protein>
    <submittedName>
        <fullName evidence="1">Uncharacterized protein</fullName>
    </submittedName>
</protein>
<keyword evidence="2" id="KW-1185">Reference proteome</keyword>
<reference evidence="1" key="1">
    <citation type="journal article" date="2017" name="Nature">
        <title>The sunflower genome provides insights into oil metabolism, flowering and Asterid evolution.</title>
        <authorList>
            <person name="Badouin H."/>
            <person name="Gouzy J."/>
            <person name="Grassa C.J."/>
            <person name="Murat F."/>
            <person name="Staton S.E."/>
            <person name="Cottret L."/>
            <person name="Lelandais-Briere C."/>
            <person name="Owens G.L."/>
            <person name="Carrere S."/>
            <person name="Mayjonade B."/>
            <person name="Legrand L."/>
            <person name="Gill N."/>
            <person name="Kane N.C."/>
            <person name="Bowers J.E."/>
            <person name="Hubner S."/>
            <person name="Bellec A."/>
            <person name="Berard A."/>
            <person name="Berges H."/>
            <person name="Blanchet N."/>
            <person name="Boniface M.C."/>
            <person name="Brunel D."/>
            <person name="Catrice O."/>
            <person name="Chaidir N."/>
            <person name="Claudel C."/>
            <person name="Donnadieu C."/>
            <person name="Faraut T."/>
            <person name="Fievet G."/>
            <person name="Helmstetter N."/>
            <person name="King M."/>
            <person name="Knapp S.J."/>
            <person name="Lai Z."/>
            <person name="Le Paslier M.C."/>
            <person name="Lippi Y."/>
            <person name="Lorenzon L."/>
            <person name="Mandel J.R."/>
            <person name="Marage G."/>
            <person name="Marchand G."/>
            <person name="Marquand E."/>
            <person name="Bret-Mestries E."/>
            <person name="Morien E."/>
            <person name="Nambeesan S."/>
            <person name="Nguyen T."/>
            <person name="Pegot-Espagnet P."/>
            <person name="Pouilly N."/>
            <person name="Raftis F."/>
            <person name="Sallet E."/>
            <person name="Schiex T."/>
            <person name="Thomas J."/>
            <person name="Vandecasteele C."/>
            <person name="Vares D."/>
            <person name="Vear F."/>
            <person name="Vautrin S."/>
            <person name="Crespi M."/>
            <person name="Mangin B."/>
            <person name="Burke J.M."/>
            <person name="Salse J."/>
            <person name="Munos S."/>
            <person name="Vincourt P."/>
            <person name="Rieseberg L.H."/>
            <person name="Langlade N.B."/>
        </authorList>
    </citation>
    <scope>NUCLEOTIDE SEQUENCE</scope>
    <source>
        <tissue evidence="1">Leaves</tissue>
    </source>
</reference>
<proteinExistence type="predicted"/>
<accession>A0A9K3DJB3</accession>
<reference evidence="1" key="2">
    <citation type="submission" date="2020-06" db="EMBL/GenBank/DDBJ databases">
        <title>Helianthus annuus Genome sequencing and assembly Release 2.</title>
        <authorList>
            <person name="Gouzy J."/>
            <person name="Langlade N."/>
            <person name="Munos S."/>
        </authorList>
    </citation>
    <scope>NUCLEOTIDE SEQUENCE</scope>
    <source>
        <tissue evidence="1">Leaves</tissue>
    </source>
</reference>
<dbReference type="Proteomes" id="UP000215914">
    <property type="component" value="Unassembled WGS sequence"/>
</dbReference>
<comment type="caution">
    <text evidence="1">The sequence shown here is derived from an EMBL/GenBank/DDBJ whole genome shotgun (WGS) entry which is preliminary data.</text>
</comment>